<sequence>MQDQYEVSPRLSGAALCAGLLALGGCLALPGERFTLQADLPANFKFSGDAYYAPAQGQNCASPGAGSSLASDRKYFDTDYQPEAHRVEFQVPLTARAGGCALVLSSMRIDLEGKWGERRLDIGGDYASLSFRDGLPADSSSMPTSGEKVFPGQCTWLFRTAGSQRYIVKVLQCRGLDDQGQVLKRLPGGALQREQLAGQTVRLVIGLAQEERPYFGRSWLKTSSGWKPCLETKESFRCQAPPTFTDFKMPDGRTCTVYPNCTE</sequence>
<accession>A0A7G5DL59</accession>
<evidence type="ECO:0000313" key="2">
    <source>
        <dbReference type="Proteomes" id="UP000515276"/>
    </source>
</evidence>
<gene>
    <name evidence="1" type="ORF">HS968_21010</name>
</gene>
<keyword evidence="2" id="KW-1185">Reference proteome</keyword>
<dbReference type="RefSeq" id="WP_182368535.1">
    <property type="nucleotide sequence ID" value="NZ_CP059139.1"/>
</dbReference>
<name>A0A7G5DL59_9PSED</name>
<evidence type="ECO:0000313" key="1">
    <source>
        <dbReference type="EMBL" id="QMV62484.1"/>
    </source>
</evidence>
<dbReference type="AlphaFoldDB" id="A0A7G5DL59"/>
<proteinExistence type="predicted"/>
<dbReference type="EMBL" id="CP059139">
    <property type="protein sequence ID" value="QMV62484.1"/>
    <property type="molecule type" value="Genomic_DNA"/>
</dbReference>
<dbReference type="Proteomes" id="UP000515276">
    <property type="component" value="Chromosome"/>
</dbReference>
<organism evidence="1 2">
    <name type="scientific">Pseudomonas berkeleyensis</name>
    <dbReference type="NCBI Taxonomy" id="2726956"/>
    <lineage>
        <taxon>Bacteria</taxon>
        <taxon>Pseudomonadati</taxon>
        <taxon>Pseudomonadota</taxon>
        <taxon>Gammaproteobacteria</taxon>
        <taxon>Pseudomonadales</taxon>
        <taxon>Pseudomonadaceae</taxon>
        <taxon>Pseudomonas</taxon>
    </lineage>
</organism>
<reference evidence="1 2" key="1">
    <citation type="journal article" date="2020" name="G3 (Bethesda)">
        <title>CeMbio - The Caenorhabditis elegans Microbiome Resource.</title>
        <authorList>
            <person name="Dirksen P."/>
            <person name="Assie A."/>
            <person name="Zimmermann J."/>
            <person name="Zhang F."/>
            <person name="Tietje A.M."/>
            <person name="Marsh S.A."/>
            <person name="Felix M.A."/>
            <person name="Shapira M."/>
            <person name="Kaleta C."/>
            <person name="Schulenburg H."/>
            <person name="Samuel B."/>
        </authorList>
    </citation>
    <scope>NUCLEOTIDE SEQUENCE [LARGE SCALE GENOMIC DNA]</scope>
    <source>
        <strain evidence="1 2">MSPm1</strain>
    </source>
</reference>
<protein>
    <submittedName>
        <fullName evidence="1">Uncharacterized protein</fullName>
    </submittedName>
</protein>